<keyword evidence="3" id="KW-0597">Phosphoprotein</keyword>
<dbReference type="SMART" id="SM00822">
    <property type="entry name" value="PKS_KR"/>
    <property type="match status" value="1"/>
</dbReference>
<keyword evidence="9" id="KW-1185">Reference proteome</keyword>
<dbReference type="Pfam" id="PF02801">
    <property type="entry name" value="Ketoacyl-synt_C"/>
    <property type="match status" value="1"/>
</dbReference>
<dbReference type="InterPro" id="IPR014031">
    <property type="entry name" value="Ketoacyl_synth_C"/>
</dbReference>
<dbReference type="InterPro" id="IPR036291">
    <property type="entry name" value="NAD(P)-bd_dom_sf"/>
</dbReference>
<dbReference type="InterPro" id="IPR020841">
    <property type="entry name" value="PKS_Beta-ketoAc_synthase_dom"/>
</dbReference>
<dbReference type="SMART" id="SM00825">
    <property type="entry name" value="PKS_KS"/>
    <property type="match status" value="1"/>
</dbReference>
<dbReference type="Pfam" id="PF14765">
    <property type="entry name" value="PS-DH"/>
    <property type="match status" value="1"/>
</dbReference>
<dbReference type="InterPro" id="IPR050091">
    <property type="entry name" value="PKS_NRPS_Biosynth_Enz"/>
</dbReference>
<dbReference type="PROSITE" id="PS00606">
    <property type="entry name" value="KS3_1"/>
    <property type="match status" value="1"/>
</dbReference>
<evidence type="ECO:0000256" key="5">
    <source>
        <dbReference type="ARBA" id="ARBA00023026"/>
    </source>
</evidence>
<dbReference type="SMART" id="SM00827">
    <property type="entry name" value="PKS_AT"/>
    <property type="match status" value="1"/>
</dbReference>
<name>A0AAD7FQQ7_9AGAR</name>
<dbReference type="InterPro" id="IPR013120">
    <property type="entry name" value="FAR_NAD-bd"/>
</dbReference>
<sequence>MSLPIAIVGISADLPSGTSSDTNYDHASFYEFLLASGESYERIPAGRLDIETWRGYGLGRISVETGSFLKDIDEFDHVEFGISSRDARAMAPASRKLLEQCFLALLDSGIDYRKQHIGCYTSGNSIELSNVASPDEYEPRGSFAGAPSMLANRVSTHLDLVGPSIPVDTACSSSQTALHVAVQAILSGDCRAAVVGGCQLNHRLMDWIGYSQTSVLSPDGKCKPFDAGADGFGRAEGCVAVVLKPLQDALNDHDHVYATILGTAVNSTGSSGPPGAPVAESQCDAMKIAFKRAGVEPSDVAYVELHATGTSKGDPTEANWVGKHFKREEELLVGSVKGNIGHTEITAFLASLSKVVSIFEHGVIPPNVNVSTLNPAIKWREYNLRVPLEPTRLPSGRSGRTLISMSSSGIGGSNGHVVLEAPPPPGPLDQTTAPPEGSPVLLMAAGLSPRSASTVAEQLTELFKTGSEHRALSTVLCRRSKQMSWRSFAVVDPAQKTPVQFSSPQYSSRDVNPLVFVFSGQGPQHEAMGREMFKIFPVFRESIQEMDLVFQRKTGKSIINDYGLFDCVPSSFEYPTVWPIALTLPSIAMFQIALFDLLIHLGIQPDIVLGHSAGETAVLYASGAAPKAMAVELAIIRGQIFSTLENSGGTMVALSCTGPQAEDLLARYGATCPGARVEIACLNASSAIALAGEERAIDGILDMAQRDGIFARKIRTRVPIHSSMMDVCRDRYRAEVQDLFARYPGDHMPKIRTYSTLTGDALAGPLDAEYFWMNTRSQVVFAPTIQKLNGVASTFVELTPHPVLSSYLSDMTTSSSSTILSIVRRPKTGAPSTEYRDTLQFLGKLTAAGHNCVDFTTLNAATCSQARTAAIPAYPFLKKRFPLFPDSAQNPEPYYGPLNHSRLKLSRDTHPTLSEHVIRGEPIWPAAGFVEMALEFGATTLLNVNFRGMLPLSSEAPFPVEVSLDGSFWQVSSSIPKTGDVQNSTHRYPSSHRTVQSSSVPRDKFFIIHPAILDAAFQITAYRPFHGDFAPNNYYLPSSIGEVILHKPSKLNYLPSHVYAHVELLAWRPDSLQFNIAVVDGRGQRLCTLQNFVVAKHHLSPVQAISLPLHPVAQRVFNRPRQPDSPLTPPLDKSEFFAFDIATQDLRLATALTTCCSRLRNAIMSLSPNNSQRAIRICISTEVDAIISRVAEIAAEFPHVAFEVSIPNSRTPPTHADDEFFVIRRHADGLPRDRFFDIVLSFGRAASNVEAEPASLINLCNDILLPGGTLILADLNRTSWDQQVSGTGWYTATFGAPHAFPLDEYRAGFEQAGYTVVHSDYSPVSDPFFCTLDAQKAAWDPEKTVRSDRLEDVAFVFDYVVGDELFLQWELSGLNPAQDLEIWILATEGPNAAAGMCMTRALRREYLFWRFKFVSFPAAFSNTVRMDLLQTLPDCLRAEPDIIFSAQGDLFVQRLVPILAPKQQMQTRTSLPFALIPDLQPDHGLALVSWASSFPGFSVVAGSLVQVNSDSSLYRAGVTVLGLQNSTSEGHAVIDLGPTCVLHSDVTLSQSVVDSVPGTVVALLAPGLSTWNRTHRIKSLSILITHSDSPVGETVSSIYSQHGLRFSQTAADVSMLDLARLAPGFDLIISSYDDNTHIPILQTLLKPAGGKLFLWNRELPRILREDPCSIGDILRLAASRNLSPIADLVVTEGEDIKCPLAVAPAVPVPMNGIYGAVFDPEKTYVILGGIGSLGASVAVYMAERGARHLVVTSRSGRGTLAQDKNLIARRIFRYLEDLEYLDIDLQAVDGSSADSMRALFGSITRPLGGCLILSGILRDGLFPTLGDDEFTSVAASKTGVLKTLQHTIDVSRLEFLIAFSSVTSIVGTGGQTNYCAANGALEEQVAVLPNGFSFICPGILDSAFMLAEGSNGSRLKHLLDWSISTDEMMLWVDDSIRKYQNGGRFQRYMPRLDWETLDRTHGMPRLGTHLVHAYTETNAVETEPVGVRAGRIIQNVLNISKDDFDDDVPLTSYGVDSLSAGRLSFALRSIVEVTQLQLLADNSLNDILRKFASEAGPEPVAAERSGGVEVKKINSDTLMDDLVRKFVDRLDALSVSPQRPRLEAQPATQTVLLTGTTGALGCHLLANLLENDEIHQVYALNRGESLVERQAAAFAKQGLDTALAQSSKLILLSADLDRDDWGVSSETMSELRSSVTHIIHNAWKVDFMARLGDFENLILATYRLLEFAIKSTRPIAAEKQYLNANVIRVGQLTGSASGSWDTSQWVSALAQSGAHVGCLPEGNDTVSWIPIVTAAAAVVDMRHPTAMDDTYHLVHPKPTTWNAIMEPMASMLDVPLVPYREWYARLKAADGDITALRLLDYFHLGLKTHMNRESMGLLPKVVSSKGSRASETLINTTRSLGADDVRSWVEYWRGIGYLPRN</sequence>
<evidence type="ECO:0000256" key="4">
    <source>
        <dbReference type="ARBA" id="ARBA00022679"/>
    </source>
</evidence>
<gene>
    <name evidence="8" type="ORF">FB45DRAFT_1131603</name>
</gene>
<dbReference type="CDD" id="cd00833">
    <property type="entry name" value="PKS"/>
    <property type="match status" value="1"/>
</dbReference>
<comment type="pathway">
    <text evidence="1">Secondary metabolite biosynthesis.</text>
</comment>
<evidence type="ECO:0000256" key="2">
    <source>
        <dbReference type="ARBA" id="ARBA00022450"/>
    </source>
</evidence>
<protein>
    <submittedName>
        <fullName evidence="8">Polyketide synthase</fullName>
    </submittedName>
</protein>
<dbReference type="SUPFAM" id="SSF47336">
    <property type="entry name" value="ACP-like"/>
    <property type="match status" value="1"/>
</dbReference>
<dbReference type="PROSITE" id="PS52004">
    <property type="entry name" value="KS3_2"/>
    <property type="match status" value="1"/>
</dbReference>
<dbReference type="Gene3D" id="3.40.47.10">
    <property type="match status" value="1"/>
</dbReference>
<dbReference type="Pfam" id="PF08659">
    <property type="entry name" value="KR"/>
    <property type="match status" value="1"/>
</dbReference>
<dbReference type="SUPFAM" id="SSF53901">
    <property type="entry name" value="Thiolase-like"/>
    <property type="match status" value="1"/>
</dbReference>
<evidence type="ECO:0000313" key="9">
    <source>
        <dbReference type="Proteomes" id="UP001221142"/>
    </source>
</evidence>
<dbReference type="Pfam" id="PF21089">
    <property type="entry name" value="PKS_DH_N"/>
    <property type="match status" value="1"/>
</dbReference>
<dbReference type="Pfam" id="PF07993">
    <property type="entry name" value="NAD_binding_4"/>
    <property type="match status" value="1"/>
</dbReference>
<dbReference type="InterPro" id="IPR014043">
    <property type="entry name" value="Acyl_transferase_dom"/>
</dbReference>
<dbReference type="PANTHER" id="PTHR43775">
    <property type="entry name" value="FATTY ACID SYNTHASE"/>
    <property type="match status" value="1"/>
</dbReference>
<dbReference type="InterPro" id="IPR057326">
    <property type="entry name" value="KR_dom"/>
</dbReference>
<dbReference type="GO" id="GO:0006633">
    <property type="term" value="P:fatty acid biosynthetic process"/>
    <property type="evidence" value="ECO:0007669"/>
    <property type="project" value="InterPro"/>
</dbReference>
<evidence type="ECO:0000256" key="3">
    <source>
        <dbReference type="ARBA" id="ARBA00022553"/>
    </source>
</evidence>
<dbReference type="Gene3D" id="3.40.50.720">
    <property type="entry name" value="NAD(P)-binding Rossmann-like Domain"/>
    <property type="match status" value="3"/>
</dbReference>
<dbReference type="InterPro" id="IPR029063">
    <property type="entry name" value="SAM-dependent_MTases_sf"/>
</dbReference>
<dbReference type="InterPro" id="IPR013968">
    <property type="entry name" value="PKS_KR"/>
</dbReference>
<dbReference type="Gene3D" id="3.40.366.10">
    <property type="entry name" value="Malonyl-Coenzyme A Acyl Carrier Protein, domain 2"/>
    <property type="match status" value="1"/>
</dbReference>
<proteinExistence type="predicted"/>
<dbReference type="SUPFAM" id="SSF55048">
    <property type="entry name" value="Probable ACP-binding domain of malonyl-CoA ACP transacylase"/>
    <property type="match status" value="1"/>
</dbReference>
<dbReference type="Proteomes" id="UP001221142">
    <property type="component" value="Unassembled WGS sequence"/>
</dbReference>
<dbReference type="GO" id="GO:0004315">
    <property type="term" value="F:3-oxoacyl-[acyl-carrier-protein] synthase activity"/>
    <property type="evidence" value="ECO:0007669"/>
    <property type="project" value="InterPro"/>
</dbReference>
<dbReference type="EMBL" id="JARKIF010000005">
    <property type="protein sequence ID" value="KAJ7638204.1"/>
    <property type="molecule type" value="Genomic_DNA"/>
</dbReference>
<keyword evidence="4" id="KW-0808">Transferase</keyword>
<dbReference type="InterPro" id="IPR014030">
    <property type="entry name" value="Ketoacyl_synth_N"/>
</dbReference>
<dbReference type="InterPro" id="IPR001227">
    <property type="entry name" value="Ac_transferase_dom_sf"/>
</dbReference>
<dbReference type="SUPFAM" id="SSF53335">
    <property type="entry name" value="S-adenosyl-L-methionine-dependent methyltransferases"/>
    <property type="match status" value="1"/>
</dbReference>
<evidence type="ECO:0000259" key="7">
    <source>
        <dbReference type="PROSITE" id="PS52004"/>
    </source>
</evidence>
<dbReference type="InterPro" id="IPR036736">
    <property type="entry name" value="ACP-like_sf"/>
</dbReference>
<keyword evidence="5" id="KW-0843">Virulence</keyword>
<evidence type="ECO:0000313" key="8">
    <source>
        <dbReference type="EMBL" id="KAJ7638204.1"/>
    </source>
</evidence>
<dbReference type="InterPro" id="IPR016035">
    <property type="entry name" value="Acyl_Trfase/lysoPLipase"/>
</dbReference>
<dbReference type="Pfam" id="PF00550">
    <property type="entry name" value="PP-binding"/>
    <property type="match status" value="1"/>
</dbReference>
<dbReference type="InterPro" id="IPR049552">
    <property type="entry name" value="PKS_DH_N"/>
</dbReference>
<evidence type="ECO:0000256" key="6">
    <source>
        <dbReference type="ARBA" id="ARBA00023268"/>
    </source>
</evidence>
<dbReference type="InterPro" id="IPR049551">
    <property type="entry name" value="PKS_DH_C"/>
</dbReference>
<dbReference type="InterPro" id="IPR018201">
    <property type="entry name" value="Ketoacyl_synth_AS"/>
</dbReference>
<dbReference type="Gene3D" id="3.40.50.150">
    <property type="entry name" value="Vaccinia Virus protein VP39"/>
    <property type="match status" value="1"/>
</dbReference>
<accession>A0AAD7FQQ7</accession>
<dbReference type="InterPro" id="IPR042104">
    <property type="entry name" value="PKS_dehydratase_sf"/>
</dbReference>
<organism evidence="8 9">
    <name type="scientific">Roridomyces roridus</name>
    <dbReference type="NCBI Taxonomy" id="1738132"/>
    <lineage>
        <taxon>Eukaryota</taxon>
        <taxon>Fungi</taxon>
        <taxon>Dikarya</taxon>
        <taxon>Basidiomycota</taxon>
        <taxon>Agaricomycotina</taxon>
        <taxon>Agaricomycetes</taxon>
        <taxon>Agaricomycetidae</taxon>
        <taxon>Agaricales</taxon>
        <taxon>Marasmiineae</taxon>
        <taxon>Mycenaceae</taxon>
        <taxon>Roridomyces</taxon>
    </lineage>
</organism>
<evidence type="ECO:0000256" key="1">
    <source>
        <dbReference type="ARBA" id="ARBA00005179"/>
    </source>
</evidence>
<keyword evidence="2" id="KW-0596">Phosphopantetheine</keyword>
<comment type="caution">
    <text evidence="8">The sequence shown here is derived from an EMBL/GenBank/DDBJ whole genome shotgun (WGS) entry which is preliminary data.</text>
</comment>
<dbReference type="PANTHER" id="PTHR43775:SF37">
    <property type="entry name" value="SI:DKEY-61P9.11"/>
    <property type="match status" value="1"/>
</dbReference>
<dbReference type="InterPro" id="IPR032821">
    <property type="entry name" value="PKS_assoc"/>
</dbReference>
<dbReference type="GO" id="GO:0004312">
    <property type="term" value="F:fatty acid synthase activity"/>
    <property type="evidence" value="ECO:0007669"/>
    <property type="project" value="TreeGrafter"/>
</dbReference>
<dbReference type="Pfam" id="PF16197">
    <property type="entry name" value="KAsynt_C_assoc"/>
    <property type="match status" value="1"/>
</dbReference>
<dbReference type="Pfam" id="PF00698">
    <property type="entry name" value="Acyl_transf_1"/>
    <property type="match status" value="1"/>
</dbReference>
<dbReference type="Pfam" id="PF00109">
    <property type="entry name" value="ketoacyl-synt"/>
    <property type="match status" value="1"/>
</dbReference>
<dbReference type="InterPro" id="IPR009081">
    <property type="entry name" value="PP-bd_ACP"/>
</dbReference>
<dbReference type="SUPFAM" id="SSF51735">
    <property type="entry name" value="NAD(P)-binding Rossmann-fold domains"/>
    <property type="match status" value="2"/>
</dbReference>
<dbReference type="InterPro" id="IPR016036">
    <property type="entry name" value="Malonyl_transacylase_ACP-bd"/>
</dbReference>
<dbReference type="SUPFAM" id="SSF52151">
    <property type="entry name" value="FabD/lysophospholipase-like"/>
    <property type="match status" value="1"/>
</dbReference>
<feature type="domain" description="Ketosynthase family 3 (KS3)" evidence="7">
    <location>
        <begin position="2"/>
        <end position="421"/>
    </location>
</feature>
<reference evidence="8" key="1">
    <citation type="submission" date="2023-03" db="EMBL/GenBank/DDBJ databases">
        <title>Massive genome expansion in bonnet fungi (Mycena s.s.) driven by repeated elements and novel gene families across ecological guilds.</title>
        <authorList>
            <consortium name="Lawrence Berkeley National Laboratory"/>
            <person name="Harder C.B."/>
            <person name="Miyauchi S."/>
            <person name="Viragh M."/>
            <person name="Kuo A."/>
            <person name="Thoen E."/>
            <person name="Andreopoulos B."/>
            <person name="Lu D."/>
            <person name="Skrede I."/>
            <person name="Drula E."/>
            <person name="Henrissat B."/>
            <person name="Morin E."/>
            <person name="Kohler A."/>
            <person name="Barry K."/>
            <person name="LaButti K."/>
            <person name="Morin E."/>
            <person name="Salamov A."/>
            <person name="Lipzen A."/>
            <person name="Mereny Z."/>
            <person name="Hegedus B."/>
            <person name="Baldrian P."/>
            <person name="Stursova M."/>
            <person name="Weitz H."/>
            <person name="Taylor A."/>
            <person name="Grigoriev I.V."/>
            <person name="Nagy L.G."/>
            <person name="Martin F."/>
            <person name="Kauserud H."/>
        </authorList>
    </citation>
    <scope>NUCLEOTIDE SEQUENCE</scope>
    <source>
        <strain evidence="8">9284</strain>
    </source>
</reference>
<dbReference type="InterPro" id="IPR016039">
    <property type="entry name" value="Thiolase-like"/>
</dbReference>
<dbReference type="Gene3D" id="3.10.129.110">
    <property type="entry name" value="Polyketide synthase dehydratase"/>
    <property type="match status" value="2"/>
</dbReference>
<keyword evidence="6" id="KW-0511">Multifunctional enzyme</keyword>